<evidence type="ECO:0000259" key="6">
    <source>
        <dbReference type="Pfam" id="PF01048"/>
    </source>
</evidence>
<dbReference type="Pfam" id="PF01048">
    <property type="entry name" value="PNP_UDP_1"/>
    <property type="match status" value="1"/>
</dbReference>
<sequence length="273" mass="29609">MQALKEKLDQTVAYIHSIKKCSPKVGVVLGSGLGDFVEKMENKTIISYNDIPHFKKVTVQGHDGKLILGTVNGVEVAALQGRFHLYEGHDMADVVYPIRVLHKLGIDTVVLTNAAGGVNLGYKPGDLVILTDQINFTGRNPLMGPNDESMGPRFPDMGHAFNQELIDTLGKVSADLKIKTQQGVYMGVLGPTYETPAEIKMFRILGGDVVGMSTVHEVIIANHIGLKVCGISCVTNMGAGIIDQKLKHEDIKDEALKVMDNFTALLNNAIAKF</sequence>
<evidence type="ECO:0000313" key="7">
    <source>
        <dbReference type="EMBL" id="MEA9357116.1"/>
    </source>
</evidence>
<dbReference type="EMBL" id="JAYGJQ010000002">
    <property type="protein sequence ID" value="MEA9357116.1"/>
    <property type="molecule type" value="Genomic_DNA"/>
</dbReference>
<dbReference type="PANTHER" id="PTHR11904">
    <property type="entry name" value="METHYLTHIOADENOSINE/PURINE NUCLEOSIDE PHOSPHORYLASE"/>
    <property type="match status" value="1"/>
</dbReference>
<evidence type="ECO:0000256" key="1">
    <source>
        <dbReference type="ARBA" id="ARBA00005058"/>
    </source>
</evidence>
<evidence type="ECO:0000256" key="5">
    <source>
        <dbReference type="PIRNR" id="PIRNR000477"/>
    </source>
</evidence>
<dbReference type="Proteomes" id="UP001302274">
    <property type="component" value="Unassembled WGS sequence"/>
</dbReference>
<evidence type="ECO:0000313" key="8">
    <source>
        <dbReference type="Proteomes" id="UP001302274"/>
    </source>
</evidence>
<accession>A0ABU5VVN0</accession>
<comment type="caution">
    <text evidence="7">The sequence shown here is derived from an EMBL/GenBank/DDBJ whole genome shotgun (WGS) entry which is preliminary data.</text>
</comment>
<dbReference type="InterPro" id="IPR035994">
    <property type="entry name" value="Nucleoside_phosphorylase_sf"/>
</dbReference>
<dbReference type="NCBIfam" id="TIGR01697">
    <property type="entry name" value="PNPH-PUNA-XAPA"/>
    <property type="match status" value="1"/>
</dbReference>
<keyword evidence="4 5" id="KW-0808">Transferase</keyword>
<dbReference type="CDD" id="cd09009">
    <property type="entry name" value="PNP-EcPNPII_like"/>
    <property type="match status" value="1"/>
</dbReference>
<name>A0ABU5VVN0_9BACT</name>
<gene>
    <name evidence="7" type="ORF">SHI21_12905</name>
</gene>
<dbReference type="EC" id="2.4.2.1" evidence="5"/>
<dbReference type="GO" id="GO:0004731">
    <property type="term" value="F:purine-nucleoside phosphorylase activity"/>
    <property type="evidence" value="ECO:0007669"/>
    <property type="project" value="UniProtKB-EC"/>
</dbReference>
<keyword evidence="8" id="KW-1185">Reference proteome</keyword>
<keyword evidence="3 5" id="KW-0328">Glycosyltransferase</keyword>
<evidence type="ECO:0000256" key="4">
    <source>
        <dbReference type="ARBA" id="ARBA00022679"/>
    </source>
</evidence>
<comment type="similarity">
    <text evidence="2 5">Belongs to the PNP/MTAP phosphorylase family.</text>
</comment>
<organism evidence="7 8">
    <name type="scientific">Bacteriovorax antarcticus</name>
    <dbReference type="NCBI Taxonomy" id="3088717"/>
    <lineage>
        <taxon>Bacteria</taxon>
        <taxon>Pseudomonadati</taxon>
        <taxon>Bdellovibrionota</taxon>
        <taxon>Bacteriovoracia</taxon>
        <taxon>Bacteriovoracales</taxon>
        <taxon>Bacteriovoracaceae</taxon>
        <taxon>Bacteriovorax</taxon>
    </lineage>
</organism>
<reference evidence="7 8" key="1">
    <citation type="submission" date="2023-11" db="EMBL/GenBank/DDBJ databases">
        <title>A Novel Polar Bacteriovorax (B. antarcticus) Isolated from the Biocrust in Antarctica.</title>
        <authorList>
            <person name="Mun W."/>
            <person name="Choi S.Y."/>
            <person name="Mitchell R.J."/>
        </authorList>
    </citation>
    <scope>NUCLEOTIDE SEQUENCE [LARGE SCALE GENOMIC DNA]</scope>
    <source>
        <strain evidence="7 8">PP10</strain>
    </source>
</reference>
<evidence type="ECO:0000256" key="2">
    <source>
        <dbReference type="ARBA" id="ARBA00006751"/>
    </source>
</evidence>
<dbReference type="NCBIfam" id="NF006054">
    <property type="entry name" value="PRK08202.1"/>
    <property type="match status" value="1"/>
</dbReference>
<proteinExistence type="inferred from homology"/>
<dbReference type="PANTHER" id="PTHR11904:SF9">
    <property type="entry name" value="PURINE NUCLEOSIDE PHOSPHORYLASE-RELATED"/>
    <property type="match status" value="1"/>
</dbReference>
<dbReference type="InterPro" id="IPR011268">
    <property type="entry name" value="Purine_phosphorylase"/>
</dbReference>
<dbReference type="NCBIfam" id="TIGR01700">
    <property type="entry name" value="PNPH"/>
    <property type="match status" value="1"/>
</dbReference>
<evidence type="ECO:0000256" key="3">
    <source>
        <dbReference type="ARBA" id="ARBA00022676"/>
    </source>
</evidence>
<dbReference type="PIRSF" id="PIRSF000477">
    <property type="entry name" value="PurNPase"/>
    <property type="match status" value="1"/>
</dbReference>
<dbReference type="InterPro" id="IPR000845">
    <property type="entry name" value="Nucleoside_phosphorylase_d"/>
</dbReference>
<comment type="function">
    <text evidence="5">The purine nucleoside phosphorylases catalyze the phosphorolytic breakdown of the N-glycosidic bond in the beta-(deoxy)ribonucleoside molecules, with the formation of the corresponding free purine bases and pentose-1-phosphate.</text>
</comment>
<comment type="pathway">
    <text evidence="1 5">Purine metabolism; purine nucleoside salvage.</text>
</comment>
<dbReference type="SUPFAM" id="SSF53167">
    <property type="entry name" value="Purine and uridine phosphorylases"/>
    <property type="match status" value="1"/>
</dbReference>
<dbReference type="Gene3D" id="3.40.50.1580">
    <property type="entry name" value="Nucleoside phosphorylase domain"/>
    <property type="match status" value="1"/>
</dbReference>
<dbReference type="InterPro" id="IPR011270">
    <property type="entry name" value="Pur_Nuc_Pase_Ino/Guo-sp"/>
</dbReference>
<protein>
    <recommendedName>
        <fullName evidence="5">Purine nucleoside phosphorylase</fullName>
        <ecNumber evidence="5">2.4.2.1</ecNumber>
    </recommendedName>
    <alternativeName>
        <fullName evidence="5">Inosine-guanosine phosphorylase</fullName>
    </alternativeName>
</protein>
<feature type="domain" description="Nucleoside phosphorylase" evidence="6">
    <location>
        <begin position="24"/>
        <end position="270"/>
    </location>
</feature>
<dbReference type="RefSeq" id="WP_323577010.1">
    <property type="nucleotide sequence ID" value="NZ_JAYGJQ010000002.1"/>
</dbReference>